<evidence type="ECO:0000313" key="11">
    <source>
        <dbReference type="Proteomes" id="UP000664779"/>
    </source>
</evidence>
<dbReference type="RefSeq" id="WP_206944149.1">
    <property type="nucleotide sequence ID" value="NZ_JAFLNF010000009.1"/>
</dbReference>
<gene>
    <name evidence="10" type="ORF">J0X15_18720</name>
</gene>
<dbReference type="GO" id="GO:0005886">
    <property type="term" value="C:plasma membrane"/>
    <property type="evidence" value="ECO:0007669"/>
    <property type="project" value="UniProtKB-SubCell"/>
</dbReference>
<keyword evidence="6 9" id="KW-1133">Transmembrane helix</keyword>
<comment type="caution">
    <text evidence="10">The sequence shown here is derived from an EMBL/GenBank/DDBJ whole genome shotgun (WGS) entry which is preliminary data.</text>
</comment>
<feature type="transmembrane region" description="Helical" evidence="9">
    <location>
        <begin position="6"/>
        <end position="22"/>
    </location>
</feature>
<keyword evidence="7 8" id="KW-0472">Membrane</keyword>
<evidence type="ECO:0000256" key="9">
    <source>
        <dbReference type="SAM" id="Phobius"/>
    </source>
</evidence>
<reference evidence="10" key="1">
    <citation type="submission" date="2021-03" db="EMBL/GenBank/DDBJ databases">
        <title>Roseibium sp. CAU 1637 isolated from Incheon.</title>
        <authorList>
            <person name="Kim W."/>
        </authorList>
    </citation>
    <scope>NUCLEOTIDE SEQUENCE</scope>
    <source>
        <strain evidence="10">CAU 1637</strain>
    </source>
</reference>
<dbReference type="InterPro" id="IPR003784">
    <property type="entry name" value="BioY"/>
</dbReference>
<comment type="subcellular location">
    <subcellularLocation>
        <location evidence="1 8">Cell membrane</location>
        <topology evidence="1 8">Multi-pass membrane protein</topology>
    </subcellularLocation>
</comment>
<dbReference type="EMBL" id="JAFLNF010000009">
    <property type="protein sequence ID" value="MBO0347270.1"/>
    <property type="molecule type" value="Genomic_DNA"/>
</dbReference>
<evidence type="ECO:0000313" key="10">
    <source>
        <dbReference type="EMBL" id="MBO0347270.1"/>
    </source>
</evidence>
<evidence type="ECO:0000256" key="5">
    <source>
        <dbReference type="ARBA" id="ARBA00022692"/>
    </source>
</evidence>
<evidence type="ECO:0000256" key="7">
    <source>
        <dbReference type="ARBA" id="ARBA00023136"/>
    </source>
</evidence>
<accession>A0A939J6V5</accession>
<feature type="transmembrane region" description="Helical" evidence="9">
    <location>
        <begin position="112"/>
        <end position="136"/>
    </location>
</feature>
<dbReference type="Pfam" id="PF02632">
    <property type="entry name" value="BioY"/>
    <property type="match status" value="1"/>
</dbReference>
<dbReference type="GO" id="GO:0015225">
    <property type="term" value="F:biotin transmembrane transporter activity"/>
    <property type="evidence" value="ECO:0007669"/>
    <property type="project" value="UniProtKB-UniRule"/>
</dbReference>
<dbReference type="AlphaFoldDB" id="A0A939J6V5"/>
<dbReference type="Gene3D" id="1.10.1760.20">
    <property type="match status" value="1"/>
</dbReference>
<dbReference type="PIRSF" id="PIRSF016661">
    <property type="entry name" value="BioY"/>
    <property type="match status" value="1"/>
</dbReference>
<keyword evidence="5 9" id="KW-0812">Transmembrane</keyword>
<feature type="transmembrane region" description="Helical" evidence="9">
    <location>
        <begin position="55"/>
        <end position="74"/>
    </location>
</feature>
<proteinExistence type="inferred from homology"/>
<evidence type="ECO:0000256" key="2">
    <source>
        <dbReference type="ARBA" id="ARBA00010692"/>
    </source>
</evidence>
<organism evidence="10 11">
    <name type="scientific">Roseibium limicola</name>
    <dbReference type="NCBI Taxonomy" id="2816037"/>
    <lineage>
        <taxon>Bacteria</taxon>
        <taxon>Pseudomonadati</taxon>
        <taxon>Pseudomonadota</taxon>
        <taxon>Alphaproteobacteria</taxon>
        <taxon>Hyphomicrobiales</taxon>
        <taxon>Stappiaceae</taxon>
        <taxon>Roseibium</taxon>
    </lineage>
</organism>
<evidence type="ECO:0000256" key="4">
    <source>
        <dbReference type="ARBA" id="ARBA00022475"/>
    </source>
</evidence>
<evidence type="ECO:0000256" key="1">
    <source>
        <dbReference type="ARBA" id="ARBA00004651"/>
    </source>
</evidence>
<sequence>MTDRSLVRIALFAAVIAVLGFLPPIPIPFLGGTPITAQSLGIMLAGVMLGPWRGAAAVVLFLMVVAIGAPLLAGGRGGLAVFQSPWAGFLYGWPLAAFVAGWAMQVTRSWRVIPAAFTASVLGGIILLYLVAVPYLAAMTDKPLWDTFLLCAVFLPGDIIKAGVVALVADTVSRGLPSALQSRS</sequence>
<keyword evidence="3 8" id="KW-0813">Transport</keyword>
<feature type="transmembrane region" description="Helical" evidence="9">
    <location>
        <begin position="86"/>
        <end position="106"/>
    </location>
</feature>
<dbReference type="Proteomes" id="UP000664779">
    <property type="component" value="Unassembled WGS sequence"/>
</dbReference>
<dbReference type="PANTHER" id="PTHR34295:SF4">
    <property type="entry name" value="BIOTIN TRANSPORTER BIOY-RELATED"/>
    <property type="match status" value="1"/>
</dbReference>
<comment type="similarity">
    <text evidence="2 8">Belongs to the BioY family.</text>
</comment>
<evidence type="ECO:0000256" key="8">
    <source>
        <dbReference type="PIRNR" id="PIRNR016661"/>
    </source>
</evidence>
<protein>
    <recommendedName>
        <fullName evidence="8">Biotin transporter</fullName>
    </recommendedName>
</protein>
<keyword evidence="4 8" id="KW-1003">Cell membrane</keyword>
<name>A0A939J6V5_9HYPH</name>
<dbReference type="PANTHER" id="PTHR34295">
    <property type="entry name" value="BIOTIN TRANSPORTER BIOY"/>
    <property type="match status" value="1"/>
</dbReference>
<keyword evidence="11" id="KW-1185">Reference proteome</keyword>
<evidence type="ECO:0000256" key="3">
    <source>
        <dbReference type="ARBA" id="ARBA00022448"/>
    </source>
</evidence>
<evidence type="ECO:0000256" key="6">
    <source>
        <dbReference type="ARBA" id="ARBA00022989"/>
    </source>
</evidence>
<feature type="transmembrane region" description="Helical" evidence="9">
    <location>
        <begin position="148"/>
        <end position="169"/>
    </location>
</feature>